<evidence type="ECO:0000313" key="1">
    <source>
        <dbReference type="EMBL" id="TMS15748.1"/>
    </source>
</evidence>
<accession>A0ACD3R8L2</accession>
<organism evidence="1 2">
    <name type="scientific">Larimichthys crocea</name>
    <name type="common">Large yellow croaker</name>
    <name type="synonym">Pseudosciaena crocea</name>
    <dbReference type="NCBI Taxonomy" id="215358"/>
    <lineage>
        <taxon>Eukaryota</taxon>
        <taxon>Metazoa</taxon>
        <taxon>Chordata</taxon>
        <taxon>Craniata</taxon>
        <taxon>Vertebrata</taxon>
        <taxon>Euteleostomi</taxon>
        <taxon>Actinopterygii</taxon>
        <taxon>Neopterygii</taxon>
        <taxon>Teleostei</taxon>
        <taxon>Neoteleostei</taxon>
        <taxon>Acanthomorphata</taxon>
        <taxon>Eupercaria</taxon>
        <taxon>Sciaenidae</taxon>
        <taxon>Larimichthys</taxon>
    </lineage>
</organism>
<sequence>MEMQDLASPHSRVSGSSESPNGPNLDNSHINNNSMTPNGTEVKTEPMSSSEIATSVADTSLDSFSGSAIGTSGFSPRQTHQFSPQIYPSNRTYPHILPTPSSQNMAAYGQTQYTTGMQQAAAYASYPQPGQPYGIPAYGIKTEGGLSQSQSPGQTGFLSYSSGFTTPQTGQAPYSYQMQGGTFTTTSGLYPGNNSLTNSTGFNSTQQDYPSYPSFGQGQYAQYYNSSPYTSPYMTSNNTSPSTPSTTTTYTLQEPPTGITSQALTENPAAEYSTIHSPSTPIKDSDSDRLRRASDGKSRGRGRRNNNPSPPPDSDLERVFIWDLDETIIVFHSLLTGSYANRYGRTVQPYHHYSTCQITDREHDLKKKKIAVVPRAGNRQYLFLHLTFNINKHLRAVSSAGDSVRLSPREQSDDASAQVCGEWAIYDETVTPTLLNRPPLLRRDMLLLHSFNESDPTDPAFFLSVLLYADLTVEEMFCLILKCEEICGQSAKSHYSPPCSVVLHEANPRRRKKWERESERDERERGERENVRTLPDRRVTEIPNTVIVIKVNWLQLAAWTSLYLCFVWRRCLNSVAVQAQIVDWNEVGSKNSPFVTHILCLTPRQGCLWWERRRKLLGVTDRGGDDSHCRWSGGIENLRTMDEPFSHGISLLYPLLSSISTSPTLPPPYRGAGAPERRGEGSWGQSLFLFGSRGLLGEAWRENGCIRAGVGGQDFNSVKEQLECDQVHIDDVSSDDNGQDLSTYNFGADGFHAAATSANLCLATGVRGGVDWMRKLAFRYRRVKEIYTTYKNNVGGLLGPAKREAWLQLRAEIEALTDSWLTLALKALTLIHSRSNCVNILVTTTQLIPALAKVLLYGLGIVFPIENIYSATKIGKESCFERVIQRFGRKVVYIVVGDGVEEEQGSKKHNMPFWRISSHSDLMALHHALDLEYL</sequence>
<gene>
    <name evidence="1" type="ORF">E3U43_013041</name>
</gene>
<keyword evidence="2" id="KW-1185">Reference proteome</keyword>
<reference evidence="1" key="1">
    <citation type="submission" date="2018-11" db="EMBL/GenBank/DDBJ databases">
        <title>The sequence and de novo assembly of Larimichthys crocea genome using PacBio and Hi-C technologies.</title>
        <authorList>
            <person name="Xu P."/>
            <person name="Chen B."/>
            <person name="Zhou Z."/>
            <person name="Ke Q."/>
            <person name="Wu Y."/>
            <person name="Bai H."/>
            <person name="Pu F."/>
        </authorList>
    </citation>
    <scope>NUCLEOTIDE SEQUENCE</scope>
    <source>
        <tissue evidence="1">Muscle</tissue>
    </source>
</reference>
<dbReference type="EMBL" id="CM011681">
    <property type="protein sequence ID" value="TMS15748.1"/>
    <property type="molecule type" value="Genomic_DNA"/>
</dbReference>
<name>A0ACD3R8L2_LARCR</name>
<protein>
    <submittedName>
        <fullName evidence="1">Uncharacterized protein</fullName>
    </submittedName>
</protein>
<dbReference type="Proteomes" id="UP000793456">
    <property type="component" value="Chromosome VIII"/>
</dbReference>
<proteinExistence type="predicted"/>
<evidence type="ECO:0000313" key="2">
    <source>
        <dbReference type="Proteomes" id="UP000793456"/>
    </source>
</evidence>
<comment type="caution">
    <text evidence="1">The sequence shown here is derived from an EMBL/GenBank/DDBJ whole genome shotgun (WGS) entry which is preliminary data.</text>
</comment>